<sequence length="443" mass="50108">MSSKSEAGLGGLSEELVERIFSHLEPRDIMSTSLVCRSFSRISEPFLYRSMVIGALDGRGQRSIRALLDRPQHISSVREATIYTSESQLGVMSLSTFTDRQQETLGQWTPLHRQLNRYIDVVGRVVQQMTSLESLEVRFLRHSSLQELLHCVFRNYGRIGNPAKMFPRLATLRFRPVDLDEEEFVHLRTAAMEPVFSLPRIEEFELQNVQFEGDPRTETWASPAPTLKTLVLRECPVKPHHLASLIQTCPSLQTLDCEIMYDAEYAHSTGAYDFSEIGHALGVLKDTLQSLRLIIILFTTTAIDIGNPGPWGIQASMGHTLKAFSRLTKLEISLPVLLGWHARGTPSLTDVLPESLEELFVTQEPAYWDGYEWNDLGFSEEPDYIAVSSKIRDYLDTRPKRLRKITVAVADMDDEEAMAFTQAVVEKGAEAGVQIETVQERYT</sequence>
<evidence type="ECO:0000313" key="3">
    <source>
        <dbReference type="Proteomes" id="UP000572817"/>
    </source>
</evidence>
<dbReference type="InterPro" id="IPR032675">
    <property type="entry name" value="LRR_dom_sf"/>
</dbReference>
<keyword evidence="3" id="KW-1185">Reference proteome</keyword>
<comment type="caution">
    <text evidence="2">The sequence shown here is derived from an EMBL/GenBank/DDBJ whole genome shotgun (WGS) entry which is preliminary data.</text>
</comment>
<evidence type="ECO:0000313" key="2">
    <source>
        <dbReference type="EMBL" id="KAF4307206.1"/>
    </source>
</evidence>
<dbReference type="Gene3D" id="1.20.1280.50">
    <property type="match status" value="1"/>
</dbReference>
<dbReference type="AlphaFoldDB" id="A0A8H4ITI4"/>
<dbReference type="InterPro" id="IPR001810">
    <property type="entry name" value="F-box_dom"/>
</dbReference>
<protein>
    <submittedName>
        <fullName evidence="2">F-box domain cyclin-like protein</fullName>
    </submittedName>
</protein>
<organism evidence="2 3">
    <name type="scientific">Botryosphaeria dothidea</name>
    <dbReference type="NCBI Taxonomy" id="55169"/>
    <lineage>
        <taxon>Eukaryota</taxon>
        <taxon>Fungi</taxon>
        <taxon>Dikarya</taxon>
        <taxon>Ascomycota</taxon>
        <taxon>Pezizomycotina</taxon>
        <taxon>Dothideomycetes</taxon>
        <taxon>Dothideomycetes incertae sedis</taxon>
        <taxon>Botryosphaeriales</taxon>
        <taxon>Botryosphaeriaceae</taxon>
        <taxon>Botryosphaeria</taxon>
    </lineage>
</organism>
<dbReference type="SUPFAM" id="SSF81383">
    <property type="entry name" value="F-box domain"/>
    <property type="match status" value="1"/>
</dbReference>
<dbReference type="SUPFAM" id="SSF52047">
    <property type="entry name" value="RNI-like"/>
    <property type="match status" value="1"/>
</dbReference>
<dbReference type="SMART" id="SM00256">
    <property type="entry name" value="FBOX"/>
    <property type="match status" value="1"/>
</dbReference>
<dbReference type="PROSITE" id="PS50181">
    <property type="entry name" value="FBOX"/>
    <property type="match status" value="1"/>
</dbReference>
<dbReference type="OrthoDB" id="4191831at2759"/>
<evidence type="ECO:0000259" key="1">
    <source>
        <dbReference type="PROSITE" id="PS50181"/>
    </source>
</evidence>
<name>A0A8H4ITI4_9PEZI</name>
<dbReference type="InterPro" id="IPR036047">
    <property type="entry name" value="F-box-like_dom_sf"/>
</dbReference>
<accession>A0A8H4ITI4</accession>
<proteinExistence type="predicted"/>
<reference evidence="2" key="1">
    <citation type="submission" date="2020-04" db="EMBL/GenBank/DDBJ databases">
        <title>Genome Assembly and Annotation of Botryosphaeria dothidea sdau 11-99, a Latent Pathogen of Apple Fruit Ring Rot in China.</title>
        <authorList>
            <person name="Yu C."/>
            <person name="Diao Y."/>
            <person name="Lu Q."/>
            <person name="Zhao J."/>
            <person name="Cui S."/>
            <person name="Peng C."/>
            <person name="He B."/>
            <person name="Liu H."/>
        </authorList>
    </citation>
    <scope>NUCLEOTIDE SEQUENCE [LARGE SCALE GENOMIC DNA]</scope>
    <source>
        <strain evidence="2">Sdau11-99</strain>
    </source>
</reference>
<dbReference type="Pfam" id="PF12937">
    <property type="entry name" value="F-box-like"/>
    <property type="match status" value="1"/>
</dbReference>
<dbReference type="Proteomes" id="UP000572817">
    <property type="component" value="Unassembled WGS sequence"/>
</dbReference>
<gene>
    <name evidence="2" type="ORF">GTA08_BOTSDO05192</name>
</gene>
<dbReference type="Gene3D" id="3.80.10.10">
    <property type="entry name" value="Ribonuclease Inhibitor"/>
    <property type="match status" value="1"/>
</dbReference>
<feature type="domain" description="F-box" evidence="1">
    <location>
        <begin position="6"/>
        <end position="51"/>
    </location>
</feature>
<dbReference type="CDD" id="cd09917">
    <property type="entry name" value="F-box_SF"/>
    <property type="match status" value="1"/>
</dbReference>
<dbReference type="EMBL" id="WWBZ02000033">
    <property type="protein sequence ID" value="KAF4307206.1"/>
    <property type="molecule type" value="Genomic_DNA"/>
</dbReference>